<protein>
    <recommendedName>
        <fullName evidence="3">Arc-like DNA binding domain-containing protein</fullName>
    </recommendedName>
</protein>
<proteinExistence type="predicted"/>
<sequence length="108" mass="12148">MSDEKKRFLLRLDQQLYNQLSQAADQENRSINAHIETILHKATQGDNFEQRQIIGQVINGAQINADNGLVTVTGIYYRYLISDNSPVEPTSQYAVVDAVGNILTLQKI</sequence>
<dbReference type="eggNOG" id="COG4226">
    <property type="taxonomic scope" value="Bacteria"/>
</dbReference>
<dbReference type="Proteomes" id="UP000051264">
    <property type="component" value="Unassembled WGS sequence"/>
</dbReference>
<dbReference type="EMBL" id="AZEX01000035">
    <property type="protein sequence ID" value="KRL60815.1"/>
    <property type="molecule type" value="Genomic_DNA"/>
</dbReference>
<dbReference type="InterPro" id="IPR013321">
    <property type="entry name" value="Arc_rbn_hlx_hlx"/>
</dbReference>
<evidence type="ECO:0000313" key="1">
    <source>
        <dbReference type="EMBL" id="KRL60815.1"/>
    </source>
</evidence>
<organism evidence="1 2">
    <name type="scientific">Latilactobacillus fuchuensis DSM 14340 = JCM 11249</name>
    <dbReference type="NCBI Taxonomy" id="1423747"/>
    <lineage>
        <taxon>Bacteria</taxon>
        <taxon>Bacillati</taxon>
        <taxon>Bacillota</taxon>
        <taxon>Bacilli</taxon>
        <taxon>Lactobacillales</taxon>
        <taxon>Lactobacillaceae</taxon>
        <taxon>Latilactobacillus</taxon>
    </lineage>
</organism>
<name>A0A0R1RUK4_9LACO</name>
<dbReference type="GO" id="GO:0006355">
    <property type="term" value="P:regulation of DNA-templated transcription"/>
    <property type="evidence" value="ECO:0007669"/>
    <property type="project" value="InterPro"/>
</dbReference>
<dbReference type="AlphaFoldDB" id="A0A0R1RUK4"/>
<dbReference type="OrthoDB" id="2141513at2"/>
<evidence type="ECO:0000313" key="2">
    <source>
        <dbReference type="Proteomes" id="UP000051264"/>
    </source>
</evidence>
<evidence type="ECO:0008006" key="3">
    <source>
        <dbReference type="Google" id="ProtNLM"/>
    </source>
</evidence>
<gene>
    <name evidence="1" type="ORF">FC69_GL001251</name>
</gene>
<dbReference type="RefSeq" id="WP_025082941.1">
    <property type="nucleotide sequence ID" value="NZ_AZEX01000035.1"/>
</dbReference>
<dbReference type="SUPFAM" id="SSF47598">
    <property type="entry name" value="Ribbon-helix-helix"/>
    <property type="match status" value="1"/>
</dbReference>
<dbReference type="STRING" id="1423747.FC69_GL001251"/>
<dbReference type="PATRIC" id="fig|1423747.3.peg.1277"/>
<accession>A0A0R1RUK4</accession>
<reference evidence="1 2" key="1">
    <citation type="journal article" date="2015" name="Genome Announc.">
        <title>Expanding the biotechnology potential of lactobacilli through comparative genomics of 213 strains and associated genera.</title>
        <authorList>
            <person name="Sun Z."/>
            <person name="Harris H.M."/>
            <person name="McCann A."/>
            <person name="Guo C."/>
            <person name="Argimon S."/>
            <person name="Zhang W."/>
            <person name="Yang X."/>
            <person name="Jeffery I.B."/>
            <person name="Cooney J.C."/>
            <person name="Kagawa T.F."/>
            <person name="Liu W."/>
            <person name="Song Y."/>
            <person name="Salvetti E."/>
            <person name="Wrobel A."/>
            <person name="Rasinkangas P."/>
            <person name="Parkhill J."/>
            <person name="Rea M.C."/>
            <person name="O'Sullivan O."/>
            <person name="Ritari J."/>
            <person name="Douillard F.P."/>
            <person name="Paul Ross R."/>
            <person name="Yang R."/>
            <person name="Briner A.E."/>
            <person name="Felis G.E."/>
            <person name="de Vos W.M."/>
            <person name="Barrangou R."/>
            <person name="Klaenhammer T.R."/>
            <person name="Caufield P.W."/>
            <person name="Cui Y."/>
            <person name="Zhang H."/>
            <person name="O'Toole P.W."/>
        </authorList>
    </citation>
    <scope>NUCLEOTIDE SEQUENCE [LARGE SCALE GENOMIC DNA]</scope>
    <source>
        <strain evidence="1 2">DSM 14340</strain>
    </source>
</reference>
<comment type="caution">
    <text evidence="1">The sequence shown here is derived from an EMBL/GenBank/DDBJ whole genome shotgun (WGS) entry which is preliminary data.</text>
</comment>
<dbReference type="InterPro" id="IPR010985">
    <property type="entry name" value="Ribbon_hlx_hlx"/>
</dbReference>
<dbReference type="Gene3D" id="1.10.1220.10">
    <property type="entry name" value="Met repressor-like"/>
    <property type="match status" value="1"/>
</dbReference>